<dbReference type="Proteomes" id="UP000092462">
    <property type="component" value="Unassembled WGS sequence"/>
</dbReference>
<keyword evidence="4" id="KW-0863">Zinc-finger</keyword>
<dbReference type="SUPFAM" id="SSF57667">
    <property type="entry name" value="beta-beta-alpha zinc fingers"/>
    <property type="match status" value="7"/>
</dbReference>
<feature type="domain" description="C2H2-type" evidence="7">
    <location>
        <begin position="221"/>
        <end position="248"/>
    </location>
</feature>
<dbReference type="PROSITE" id="PS00028">
    <property type="entry name" value="ZINC_FINGER_C2H2_1"/>
    <property type="match status" value="12"/>
</dbReference>
<feature type="domain" description="C2H2-type" evidence="7">
    <location>
        <begin position="57"/>
        <end position="84"/>
    </location>
</feature>
<keyword evidence="6" id="KW-0539">Nucleus</keyword>
<evidence type="ECO:0000256" key="1">
    <source>
        <dbReference type="ARBA" id="ARBA00004123"/>
    </source>
</evidence>
<organism evidence="8 9">
    <name type="scientific">Phlebotomus papatasi</name>
    <name type="common">Sandfly</name>
    <dbReference type="NCBI Taxonomy" id="29031"/>
    <lineage>
        <taxon>Eukaryota</taxon>
        <taxon>Metazoa</taxon>
        <taxon>Ecdysozoa</taxon>
        <taxon>Arthropoda</taxon>
        <taxon>Hexapoda</taxon>
        <taxon>Insecta</taxon>
        <taxon>Pterygota</taxon>
        <taxon>Neoptera</taxon>
        <taxon>Endopterygota</taxon>
        <taxon>Diptera</taxon>
        <taxon>Nematocera</taxon>
        <taxon>Psychodoidea</taxon>
        <taxon>Psychodidae</taxon>
        <taxon>Phlebotomus</taxon>
        <taxon>Phlebotomus</taxon>
    </lineage>
</organism>
<feature type="domain" description="C2H2-type" evidence="7">
    <location>
        <begin position="424"/>
        <end position="452"/>
    </location>
</feature>
<evidence type="ECO:0000313" key="9">
    <source>
        <dbReference type="Proteomes" id="UP000092462"/>
    </source>
</evidence>
<dbReference type="VEuPathDB" id="VectorBase:PPAPM1_004265"/>
<evidence type="ECO:0000313" key="8">
    <source>
        <dbReference type="EnsemblMetazoa" id="PPAI006780-PA"/>
    </source>
</evidence>
<evidence type="ECO:0000256" key="3">
    <source>
        <dbReference type="ARBA" id="ARBA00022737"/>
    </source>
</evidence>
<feature type="domain" description="C2H2-type" evidence="7">
    <location>
        <begin position="151"/>
        <end position="178"/>
    </location>
</feature>
<keyword evidence="3" id="KW-0677">Repeat</keyword>
<dbReference type="FunFam" id="3.30.160.60:FF:000446">
    <property type="entry name" value="Zinc finger protein"/>
    <property type="match status" value="2"/>
</dbReference>
<feature type="domain" description="C2H2-type" evidence="7">
    <location>
        <begin position="115"/>
        <end position="143"/>
    </location>
</feature>
<dbReference type="GO" id="GO:0001228">
    <property type="term" value="F:DNA-binding transcription activator activity, RNA polymerase II-specific"/>
    <property type="evidence" value="ECO:0007669"/>
    <property type="project" value="TreeGrafter"/>
</dbReference>
<keyword evidence="5" id="KW-0862">Zinc</keyword>
<feature type="domain" description="C2H2-type" evidence="7">
    <location>
        <begin position="304"/>
        <end position="332"/>
    </location>
</feature>
<dbReference type="PANTHER" id="PTHR24376">
    <property type="entry name" value="ZINC FINGER PROTEIN"/>
    <property type="match status" value="1"/>
</dbReference>
<feature type="domain" description="C2H2-type" evidence="7">
    <location>
        <begin position="249"/>
        <end position="276"/>
    </location>
</feature>
<dbReference type="VEuPathDB" id="VectorBase:PPAPM1_009881"/>
<dbReference type="Pfam" id="PF13912">
    <property type="entry name" value="zf-C2H2_6"/>
    <property type="match status" value="1"/>
</dbReference>
<dbReference type="EnsemblMetazoa" id="PPAI006780-RA">
    <property type="protein sequence ID" value="PPAI006780-PA"/>
    <property type="gene ID" value="PPAI006780"/>
</dbReference>
<feature type="domain" description="C2H2-type" evidence="7">
    <location>
        <begin position="500"/>
        <end position="527"/>
    </location>
</feature>
<dbReference type="InterPro" id="IPR013087">
    <property type="entry name" value="Znf_C2H2_type"/>
</dbReference>
<dbReference type="AlphaFoldDB" id="A0A1B0DFH1"/>
<dbReference type="FunFam" id="3.30.160.60:FF:000065">
    <property type="entry name" value="B-cell CLL/lymphoma 6, member B"/>
    <property type="match status" value="1"/>
</dbReference>
<dbReference type="Gene3D" id="3.30.160.60">
    <property type="entry name" value="Classic Zinc Finger"/>
    <property type="match status" value="10"/>
</dbReference>
<comment type="subcellular location">
    <subcellularLocation>
        <location evidence="1">Nucleus</location>
    </subcellularLocation>
</comment>
<dbReference type="GO" id="GO:0005634">
    <property type="term" value="C:nucleus"/>
    <property type="evidence" value="ECO:0007669"/>
    <property type="project" value="UniProtKB-SubCell"/>
</dbReference>
<dbReference type="Pfam" id="PF13894">
    <property type="entry name" value="zf-C2H2_4"/>
    <property type="match status" value="1"/>
</dbReference>
<dbReference type="VEuPathDB" id="VectorBase:PPAPM1_006982"/>
<feature type="domain" description="C2H2-type" evidence="7">
    <location>
        <begin position="276"/>
        <end position="303"/>
    </location>
</feature>
<dbReference type="EMBL" id="AJVK01005786">
    <property type="status" value="NOT_ANNOTATED_CDS"/>
    <property type="molecule type" value="Genomic_DNA"/>
</dbReference>
<dbReference type="SMART" id="SM00355">
    <property type="entry name" value="ZnF_C2H2"/>
    <property type="match status" value="15"/>
</dbReference>
<evidence type="ECO:0000256" key="6">
    <source>
        <dbReference type="ARBA" id="ARBA00023242"/>
    </source>
</evidence>
<evidence type="ECO:0000256" key="5">
    <source>
        <dbReference type="ARBA" id="ARBA00022833"/>
    </source>
</evidence>
<dbReference type="Pfam" id="PF00096">
    <property type="entry name" value="zf-C2H2"/>
    <property type="match status" value="7"/>
</dbReference>
<accession>A0A1B0DFH1</accession>
<name>A0A1B0DFH1_PHLPP</name>
<dbReference type="EMBL" id="AJVK01005785">
    <property type="status" value="NOT_ANNOTATED_CDS"/>
    <property type="molecule type" value="Genomic_DNA"/>
</dbReference>
<dbReference type="InterPro" id="IPR036236">
    <property type="entry name" value="Znf_C2H2_sf"/>
</dbReference>
<evidence type="ECO:0000256" key="2">
    <source>
        <dbReference type="ARBA" id="ARBA00022723"/>
    </source>
</evidence>
<dbReference type="GO" id="GO:0000978">
    <property type="term" value="F:RNA polymerase II cis-regulatory region sequence-specific DNA binding"/>
    <property type="evidence" value="ECO:0007669"/>
    <property type="project" value="TreeGrafter"/>
</dbReference>
<protein>
    <recommendedName>
        <fullName evidence="7">C2H2-type domain-containing protein</fullName>
    </recommendedName>
</protein>
<dbReference type="PANTHER" id="PTHR24376:SF216">
    <property type="entry name" value="ZINC FINGER PROTEIN 420-LIKE"/>
    <property type="match status" value="1"/>
</dbReference>
<feature type="domain" description="C2H2-type" evidence="7">
    <location>
        <begin position="87"/>
        <end position="114"/>
    </location>
</feature>
<feature type="domain" description="C2H2-type" evidence="7">
    <location>
        <begin position="472"/>
        <end position="499"/>
    </location>
</feature>
<dbReference type="GO" id="GO:0008270">
    <property type="term" value="F:zinc ion binding"/>
    <property type="evidence" value="ECO:0007669"/>
    <property type="project" value="UniProtKB-KW"/>
</dbReference>
<sequence length="562" mass="65704">MMNHEPGKPDTRRDCPKCPLAFEDENTLLRHIHSGKLYLRPNQVRMHQVKNTPERNFQCSQCFKTYKSAISLKLHEKIHSDADATPFSCKICGKSFKLAKYLKIHRSKHSSERQFECADCGRKFKLKSHLKEHLKRIHLGIKPSAFSSKWYACGQCDQIFYGKHNYEVHSLIHKNETLFVDCSIVKEEYDIQEENNVILPATDNPGEPSETQRPLKHERKYKCPICGKGFTQPSHAKTHLAVHSTEKTVPCPQCPKKFANKPRLYVHLLSHSNINLPCGICGKVFKSVLHYRRHLKRHTSENKYECEKCGNKFKEKLILQRHIVRVHINEETSKTQCPICNKVLKHEFSLKNHMAIHSERTPFDCQYCSKSFQRKSYLTKHIAQHHKDQEQPKQINVKDLDKEQIKELVDKLYKDVPTTINDPFLCTICKKLFRNLEDIKLHSLQVHSTEYINPENVDAVQFVIKEVREKKHKCSVCDKAYYTQYELNNHMANHTSEKNFSCPQCSKAFGNKLRLYYHLKTHDTTRAIPCHHCDKFFKTAKILRAHLKRVQGTVKSEPEESL</sequence>
<dbReference type="VEuPathDB" id="VectorBase:PPAI006780"/>
<feature type="domain" description="C2H2-type" evidence="7">
    <location>
        <begin position="363"/>
        <end position="390"/>
    </location>
</feature>
<keyword evidence="9" id="KW-1185">Reference proteome</keyword>
<feature type="domain" description="C2H2-type" evidence="7">
    <location>
        <begin position="335"/>
        <end position="362"/>
    </location>
</feature>
<evidence type="ECO:0000259" key="7">
    <source>
        <dbReference type="PROSITE" id="PS50157"/>
    </source>
</evidence>
<proteinExistence type="predicted"/>
<evidence type="ECO:0000256" key="4">
    <source>
        <dbReference type="ARBA" id="ARBA00022771"/>
    </source>
</evidence>
<dbReference type="FunFam" id="3.30.160.60:FF:000100">
    <property type="entry name" value="Zinc finger 45-like"/>
    <property type="match status" value="1"/>
</dbReference>
<reference evidence="8" key="1">
    <citation type="submission" date="2022-08" db="UniProtKB">
        <authorList>
            <consortium name="EnsemblMetazoa"/>
        </authorList>
    </citation>
    <scope>IDENTIFICATION</scope>
    <source>
        <strain evidence="8">Israel</strain>
    </source>
</reference>
<dbReference type="PROSITE" id="PS50157">
    <property type="entry name" value="ZINC_FINGER_C2H2_2"/>
    <property type="match status" value="13"/>
</dbReference>
<keyword evidence="2" id="KW-0479">Metal-binding</keyword>